<sequence>MTCIVLMRYGHGGDDPHTMSKTVQNQHLTLLSHNEEYSSAPMDVGRIRNMQAKAVHHTPLTLIIPAHEASPFIESLMMTLRNQTFTNLRLIFSLEPDADADMTEAAILRHFREDDYEHFQGLQIYRQPVRLHYQENMNFLLGKVETDFFSYMQCDDLLSSNYYEELVRCLETNERATNCYPSTVVKIIKESSEIKSKFYMSSSVGPIHERVKKVAAEDSWIPNRGVVRRLPQPSGFGTGFLYPRLHRSFTSMDHVLVLKHAIAGELIGCQHVSYFKITHEKQISTQHLTNRKVFNSEDLMIGTADCYAQKYNLAYSHVRNPRQFAEKMAKNANYKLRKTLRDELLYKECDDEFFRRIRQHRRVAILGAGIQGTLMALMFKKHGYDVTIIDRASDIMDRTSITGEGRIHMGLEYANDPSMDTATYMLESAMRFAQYIEYLVNEKLDWSKLKSERLICLLPHESHVTPHQFEEYGLKLGEIYERVLFEHPELTYLGERPPKVLLGAIEIPKAVNASFIAAAYQSIEVCILANKLRDIIRQSLREKGVTLVFDRTILGVKRNNKEDAEKYGKLRVISDLGEHDYDVVVNCLWENRAKIDRQMGLDNNEKEESYRIKSNVRLANLLELHGNIPSISIMNGPFGDFVRYGKDDMVYFAWHPVSPTTIPHNLTEIETLFQKHVISEFPTDFEKHIIEGHREAFIIF</sequence>
<proteinExistence type="predicted"/>
<comment type="caution">
    <text evidence="3">The sequence shown here is derived from an EMBL/GenBank/DDBJ whole genome shotgun (WGS) entry which is preliminary data.</text>
</comment>
<dbReference type="InterPro" id="IPR036188">
    <property type="entry name" value="FAD/NAD-bd_sf"/>
</dbReference>
<dbReference type="Gene3D" id="3.50.50.60">
    <property type="entry name" value="FAD/NAD(P)-binding domain"/>
    <property type="match status" value="1"/>
</dbReference>
<dbReference type="InterPro" id="IPR029044">
    <property type="entry name" value="Nucleotide-diphossugar_trans"/>
</dbReference>
<gene>
    <name evidence="3" type="ORF">ACHAXA_005177</name>
</gene>
<dbReference type="Pfam" id="PF00535">
    <property type="entry name" value="Glycos_transf_2"/>
    <property type="match status" value="1"/>
</dbReference>
<dbReference type="CDD" id="cd00761">
    <property type="entry name" value="Glyco_tranf_GTA_type"/>
    <property type="match status" value="1"/>
</dbReference>
<dbReference type="SUPFAM" id="SSF53448">
    <property type="entry name" value="Nucleotide-diphospho-sugar transferases"/>
    <property type="match status" value="1"/>
</dbReference>
<dbReference type="Gene3D" id="3.90.550.10">
    <property type="entry name" value="Spore Coat Polysaccharide Biosynthesis Protein SpsA, Chain A"/>
    <property type="match status" value="1"/>
</dbReference>
<organism evidence="3 4">
    <name type="scientific">Cyclostephanos tholiformis</name>
    <dbReference type="NCBI Taxonomy" id="382380"/>
    <lineage>
        <taxon>Eukaryota</taxon>
        <taxon>Sar</taxon>
        <taxon>Stramenopiles</taxon>
        <taxon>Ochrophyta</taxon>
        <taxon>Bacillariophyta</taxon>
        <taxon>Coscinodiscophyceae</taxon>
        <taxon>Thalassiosirophycidae</taxon>
        <taxon>Stephanodiscales</taxon>
        <taxon>Stephanodiscaceae</taxon>
        <taxon>Cyclostephanos</taxon>
    </lineage>
</organism>
<dbReference type="EMBL" id="JALLPB020000235">
    <property type="protein sequence ID" value="KAL3811786.1"/>
    <property type="molecule type" value="Genomic_DNA"/>
</dbReference>
<evidence type="ECO:0000259" key="2">
    <source>
        <dbReference type="Pfam" id="PF01266"/>
    </source>
</evidence>
<name>A0ABD3RJ42_9STRA</name>
<accession>A0ABD3RJ42</accession>
<keyword evidence="4" id="KW-1185">Reference proteome</keyword>
<feature type="domain" description="FAD dependent oxidoreductase" evidence="2">
    <location>
        <begin position="362"/>
        <end position="588"/>
    </location>
</feature>
<evidence type="ECO:0000313" key="3">
    <source>
        <dbReference type="EMBL" id="KAL3811786.1"/>
    </source>
</evidence>
<dbReference type="InterPro" id="IPR006076">
    <property type="entry name" value="FAD-dep_OxRdtase"/>
</dbReference>
<evidence type="ECO:0000259" key="1">
    <source>
        <dbReference type="Pfam" id="PF00535"/>
    </source>
</evidence>
<dbReference type="AlphaFoldDB" id="A0ABD3RJ42"/>
<dbReference type="Proteomes" id="UP001530377">
    <property type="component" value="Unassembled WGS sequence"/>
</dbReference>
<feature type="domain" description="Glycosyltransferase 2-like" evidence="1">
    <location>
        <begin position="62"/>
        <end position="182"/>
    </location>
</feature>
<evidence type="ECO:0000313" key="4">
    <source>
        <dbReference type="Proteomes" id="UP001530377"/>
    </source>
</evidence>
<dbReference type="InterPro" id="IPR001173">
    <property type="entry name" value="Glyco_trans_2-like"/>
</dbReference>
<dbReference type="SUPFAM" id="SSF51905">
    <property type="entry name" value="FAD/NAD(P)-binding domain"/>
    <property type="match status" value="1"/>
</dbReference>
<dbReference type="Pfam" id="PF01266">
    <property type="entry name" value="DAO"/>
    <property type="match status" value="1"/>
</dbReference>
<reference evidence="3 4" key="1">
    <citation type="submission" date="2024-10" db="EMBL/GenBank/DDBJ databases">
        <title>Updated reference genomes for cyclostephanoid diatoms.</title>
        <authorList>
            <person name="Roberts W.R."/>
            <person name="Alverson A.J."/>
        </authorList>
    </citation>
    <scope>NUCLEOTIDE SEQUENCE [LARGE SCALE GENOMIC DNA]</scope>
    <source>
        <strain evidence="3 4">AJA228-03</strain>
    </source>
</reference>
<protein>
    <submittedName>
        <fullName evidence="3">Uncharacterized protein</fullName>
    </submittedName>
</protein>